<evidence type="ECO:0000256" key="3">
    <source>
        <dbReference type="ARBA" id="ARBA00022448"/>
    </source>
</evidence>
<dbReference type="AlphaFoldDB" id="A0A1J5E5D1"/>
<dbReference type="STRING" id="1817895.AUJ95_05130"/>
<keyword evidence="5 10" id="KW-0812">Transmembrane</keyword>
<sequence>MATILLIILHYTLCAMLILIILLQAGKGGGLASAFGGGASETIWGTRRGNIMTRITAGGVTLFMIASLLLAIILPKQVSVAQRKGMLSAPPAQQQAAPAQQQTQPAPVK</sequence>
<feature type="transmembrane region" description="Helical" evidence="10">
    <location>
        <begin position="56"/>
        <end position="74"/>
    </location>
</feature>
<dbReference type="GO" id="GO:0065002">
    <property type="term" value="P:intracellular protein transmembrane transport"/>
    <property type="evidence" value="ECO:0007669"/>
    <property type="project" value="TreeGrafter"/>
</dbReference>
<dbReference type="PANTHER" id="PTHR34182:SF1">
    <property type="entry name" value="PROTEIN-EXPORT MEMBRANE PROTEIN SECG"/>
    <property type="match status" value="1"/>
</dbReference>
<keyword evidence="9 10" id="KW-0472">Membrane</keyword>
<comment type="subcellular location">
    <subcellularLocation>
        <location evidence="1 10">Cell membrane</location>
        <topology evidence="1 10">Multi-pass membrane protein</topology>
    </subcellularLocation>
</comment>
<evidence type="ECO:0000256" key="4">
    <source>
        <dbReference type="ARBA" id="ARBA00022475"/>
    </source>
</evidence>
<dbReference type="PRINTS" id="PR01651">
    <property type="entry name" value="SECGEXPORT"/>
</dbReference>
<comment type="caution">
    <text evidence="12">The sequence shown here is derived from an EMBL/GenBank/DDBJ whole genome shotgun (WGS) entry which is preliminary data.</text>
</comment>
<dbReference type="Pfam" id="PF03840">
    <property type="entry name" value="SecG"/>
    <property type="match status" value="1"/>
</dbReference>
<comment type="caution">
    <text evidence="10">Lacks conserved residue(s) required for the propagation of feature annotation.</text>
</comment>
<evidence type="ECO:0000313" key="13">
    <source>
        <dbReference type="Proteomes" id="UP000183085"/>
    </source>
</evidence>
<evidence type="ECO:0000256" key="5">
    <source>
        <dbReference type="ARBA" id="ARBA00022692"/>
    </source>
</evidence>
<evidence type="ECO:0000313" key="12">
    <source>
        <dbReference type="EMBL" id="OIP39794.1"/>
    </source>
</evidence>
<dbReference type="EMBL" id="MNYI01000136">
    <property type="protein sequence ID" value="OIP39794.1"/>
    <property type="molecule type" value="Genomic_DNA"/>
</dbReference>
<dbReference type="InterPro" id="IPR004692">
    <property type="entry name" value="SecG"/>
</dbReference>
<keyword evidence="3 10" id="KW-0813">Transport</keyword>
<keyword evidence="4 10" id="KW-1003">Cell membrane</keyword>
<keyword evidence="6 10" id="KW-0653">Protein transport</keyword>
<dbReference type="PANTHER" id="PTHR34182">
    <property type="entry name" value="PROTEIN-EXPORT MEMBRANE PROTEIN SECG"/>
    <property type="match status" value="1"/>
</dbReference>
<feature type="region of interest" description="Disordered" evidence="11">
    <location>
        <begin position="89"/>
        <end position="109"/>
    </location>
</feature>
<name>A0A1J5E5D1_9BACT</name>
<dbReference type="Proteomes" id="UP000183085">
    <property type="component" value="Unassembled WGS sequence"/>
</dbReference>
<dbReference type="GO" id="GO:0043952">
    <property type="term" value="P:protein transport by the Sec complex"/>
    <property type="evidence" value="ECO:0007669"/>
    <property type="project" value="TreeGrafter"/>
</dbReference>
<keyword evidence="8 10" id="KW-0811">Translocation</keyword>
<dbReference type="NCBIfam" id="TIGR00810">
    <property type="entry name" value="secG"/>
    <property type="match status" value="1"/>
</dbReference>
<evidence type="ECO:0000256" key="2">
    <source>
        <dbReference type="ARBA" id="ARBA00008445"/>
    </source>
</evidence>
<evidence type="ECO:0000256" key="8">
    <source>
        <dbReference type="ARBA" id="ARBA00023010"/>
    </source>
</evidence>
<dbReference type="GO" id="GO:0009306">
    <property type="term" value="P:protein secretion"/>
    <property type="evidence" value="ECO:0007669"/>
    <property type="project" value="UniProtKB-UniRule"/>
</dbReference>
<dbReference type="GO" id="GO:0015450">
    <property type="term" value="F:protein-transporting ATPase activity"/>
    <property type="evidence" value="ECO:0007669"/>
    <property type="project" value="UniProtKB-UniRule"/>
</dbReference>
<evidence type="ECO:0000256" key="7">
    <source>
        <dbReference type="ARBA" id="ARBA00022989"/>
    </source>
</evidence>
<evidence type="ECO:0000256" key="11">
    <source>
        <dbReference type="SAM" id="MobiDB-lite"/>
    </source>
</evidence>
<protein>
    <recommendedName>
        <fullName evidence="10">Protein-export membrane protein SecG</fullName>
    </recommendedName>
</protein>
<gene>
    <name evidence="12" type="ORF">AUJ95_05130</name>
</gene>
<keyword evidence="7 10" id="KW-1133">Transmembrane helix</keyword>
<evidence type="ECO:0000256" key="10">
    <source>
        <dbReference type="RuleBase" id="RU365087"/>
    </source>
</evidence>
<proteinExistence type="inferred from homology"/>
<reference evidence="12 13" key="1">
    <citation type="journal article" date="2016" name="Environ. Microbiol.">
        <title>Genomic resolution of a cold subsurface aquifer community provides metabolic insights for novel microbes adapted to high CO concentrations.</title>
        <authorList>
            <person name="Probst A.J."/>
            <person name="Castelle C.J."/>
            <person name="Singh A."/>
            <person name="Brown C.T."/>
            <person name="Anantharaman K."/>
            <person name="Sharon I."/>
            <person name="Hug L.A."/>
            <person name="Burstein D."/>
            <person name="Emerson J.B."/>
            <person name="Thomas B.C."/>
            <person name="Banfield J.F."/>
        </authorList>
    </citation>
    <scope>NUCLEOTIDE SEQUENCE [LARGE SCALE GENOMIC DNA]</scope>
    <source>
        <strain evidence="12">CG2_30_40_21</strain>
    </source>
</reference>
<evidence type="ECO:0000256" key="1">
    <source>
        <dbReference type="ARBA" id="ARBA00004651"/>
    </source>
</evidence>
<accession>A0A1J5E5D1</accession>
<evidence type="ECO:0000256" key="6">
    <source>
        <dbReference type="ARBA" id="ARBA00022927"/>
    </source>
</evidence>
<comment type="similarity">
    <text evidence="2 10">Belongs to the SecG family.</text>
</comment>
<comment type="function">
    <text evidence="10">Involved in protein export. Participates in an early event of protein translocation.</text>
</comment>
<organism evidence="12 13">
    <name type="scientific">Candidatus Desantisbacteria bacterium CG2_30_40_21</name>
    <dbReference type="NCBI Taxonomy" id="1817895"/>
    <lineage>
        <taxon>Bacteria</taxon>
        <taxon>Candidatus Desantisiibacteriota</taxon>
    </lineage>
</organism>
<dbReference type="GO" id="GO:0005886">
    <property type="term" value="C:plasma membrane"/>
    <property type="evidence" value="ECO:0007669"/>
    <property type="project" value="UniProtKB-SubCell"/>
</dbReference>
<evidence type="ECO:0000256" key="9">
    <source>
        <dbReference type="ARBA" id="ARBA00023136"/>
    </source>
</evidence>